<dbReference type="Proteomes" id="UP001322277">
    <property type="component" value="Chromosome 3"/>
</dbReference>
<gene>
    <name evidence="2" type="ORF">CDEST_05840</name>
</gene>
<dbReference type="GeneID" id="87942343"/>
<proteinExistence type="predicted"/>
<dbReference type="EMBL" id="CP137307">
    <property type="protein sequence ID" value="WQF80826.1"/>
    <property type="molecule type" value="Genomic_DNA"/>
</dbReference>
<evidence type="ECO:0000313" key="3">
    <source>
        <dbReference type="Proteomes" id="UP001322277"/>
    </source>
</evidence>
<reference evidence="3" key="1">
    <citation type="journal article" date="2023" name="bioRxiv">
        <title>Complete genome of the Medicago anthracnose fungus, Colletotrichum destructivum, reveals a mini-chromosome-like region within a core chromosome.</title>
        <authorList>
            <person name="Lapalu N."/>
            <person name="Simon A."/>
            <person name="Lu A."/>
            <person name="Plaumann P.-L."/>
            <person name="Amselem J."/>
            <person name="Pigne S."/>
            <person name="Auger A."/>
            <person name="Koch C."/>
            <person name="Dallery J.-F."/>
            <person name="O'Connell R.J."/>
        </authorList>
    </citation>
    <scope>NUCLEOTIDE SEQUENCE [LARGE SCALE GENOMIC DNA]</scope>
    <source>
        <strain evidence="3">CBS 520.97</strain>
    </source>
</reference>
<dbReference type="KEGG" id="cdet:87942343"/>
<evidence type="ECO:0000256" key="1">
    <source>
        <dbReference type="SAM" id="MobiDB-lite"/>
    </source>
</evidence>
<name>A0AAX4IBU4_9PEZI</name>
<accession>A0AAX4IBU4</accession>
<feature type="region of interest" description="Disordered" evidence="1">
    <location>
        <begin position="15"/>
        <end position="43"/>
    </location>
</feature>
<keyword evidence="3" id="KW-1185">Reference proteome</keyword>
<organism evidence="2 3">
    <name type="scientific">Colletotrichum destructivum</name>
    <dbReference type="NCBI Taxonomy" id="34406"/>
    <lineage>
        <taxon>Eukaryota</taxon>
        <taxon>Fungi</taxon>
        <taxon>Dikarya</taxon>
        <taxon>Ascomycota</taxon>
        <taxon>Pezizomycotina</taxon>
        <taxon>Sordariomycetes</taxon>
        <taxon>Hypocreomycetidae</taxon>
        <taxon>Glomerellales</taxon>
        <taxon>Glomerellaceae</taxon>
        <taxon>Colletotrichum</taxon>
        <taxon>Colletotrichum destructivum species complex</taxon>
    </lineage>
</organism>
<dbReference type="AlphaFoldDB" id="A0AAX4IBU4"/>
<protein>
    <submittedName>
        <fullName evidence="2">Uncharacterized protein</fullName>
    </submittedName>
</protein>
<evidence type="ECO:0000313" key="2">
    <source>
        <dbReference type="EMBL" id="WQF80826.1"/>
    </source>
</evidence>
<dbReference type="RefSeq" id="XP_062778050.1">
    <property type="nucleotide sequence ID" value="XM_062921999.1"/>
</dbReference>
<sequence>MGKFIDIKFLPAPRNDGGGQASGRKLKSMAMNSRDEKPGYEGVFSGRPLERQEVVEILDVWDRESSWRAKEESPDQEQVHKLLDGLCDGAGIDLFSLAVFKNQFQLDNDFLPAPDGGVMRMALFLVPLGTEEASFARGVIDVLGPAGFTAGWGLQTSDYGGKTWRVLLVLSNMESVAQSEGAMARVESSLNAVLEPAKAQSLLHHIKWKNPLAQAGLAVSGGMNQS</sequence>